<organism evidence="2 3">
    <name type="scientific">Schizophyllum amplum</name>
    <dbReference type="NCBI Taxonomy" id="97359"/>
    <lineage>
        <taxon>Eukaryota</taxon>
        <taxon>Fungi</taxon>
        <taxon>Dikarya</taxon>
        <taxon>Basidiomycota</taxon>
        <taxon>Agaricomycotina</taxon>
        <taxon>Agaricomycetes</taxon>
        <taxon>Agaricomycetidae</taxon>
        <taxon>Agaricales</taxon>
        <taxon>Schizophyllaceae</taxon>
        <taxon>Schizophyllum</taxon>
    </lineage>
</organism>
<dbReference type="Gene3D" id="2.60.130.10">
    <property type="entry name" value="Aromatic compound dioxygenase"/>
    <property type="match status" value="1"/>
</dbReference>
<dbReference type="Proteomes" id="UP000320762">
    <property type="component" value="Unassembled WGS sequence"/>
</dbReference>
<accession>A0A550CQG6</accession>
<comment type="caution">
    <text evidence="2">The sequence shown here is derived from an EMBL/GenBank/DDBJ whole genome shotgun (WGS) entry which is preliminary data.</text>
</comment>
<keyword evidence="2" id="KW-0560">Oxidoreductase</keyword>
<keyword evidence="3" id="KW-1185">Reference proteome</keyword>
<sequence>MKSSLAVSALLTAVLVLSPAVSHAHSGPAPLSWKRDNLAAREGLEHRCAGTLAHRRARRAEEAWDAVLARSEIDSKENLNLSGLRVSARRSSNKDSTALVTPEVTQGPYHVLGEIVRQNMTEGQAGVPLEISIDFIDVTTCEPVKNYWIDMWQCNSTGQYAHYGAITVGGGGDFPSGPDPATTTLGPYSGVDDPAVADFLNTPTVDNDTFLRAIYPTDERGHLRAYTVFPGWYSGRAQHFHIKVYAEGYIAENGTFVANSSATHTGQFFFDADTLDAVRRTNPYNTNLIPWNESVANENDQWYPYQSATGYDAEMAITWLGHRLEDGLIGSITVAVNTSFASPELSTQYSDFNVTKYLEEGMLPFASSDAAGPMDTLAATFGRAT</sequence>
<evidence type="ECO:0000313" key="3">
    <source>
        <dbReference type="Proteomes" id="UP000320762"/>
    </source>
</evidence>
<evidence type="ECO:0000313" key="2">
    <source>
        <dbReference type="EMBL" id="TRM67014.1"/>
    </source>
</evidence>
<evidence type="ECO:0000256" key="1">
    <source>
        <dbReference type="SAM" id="SignalP"/>
    </source>
</evidence>
<name>A0A550CQG6_9AGAR</name>
<dbReference type="PANTHER" id="PTHR34315">
    <property type="match status" value="1"/>
</dbReference>
<feature type="signal peptide" evidence="1">
    <location>
        <begin position="1"/>
        <end position="24"/>
    </location>
</feature>
<protein>
    <submittedName>
        <fullName evidence="2">Intradiol ring-cleavage dioxygenase</fullName>
    </submittedName>
</protein>
<dbReference type="OrthoDB" id="121380at2759"/>
<dbReference type="EMBL" id="VDMD01000003">
    <property type="protein sequence ID" value="TRM67014.1"/>
    <property type="molecule type" value="Genomic_DNA"/>
</dbReference>
<feature type="chain" id="PRO_5022133557" evidence="1">
    <location>
        <begin position="25"/>
        <end position="385"/>
    </location>
</feature>
<dbReference type="GO" id="GO:0005506">
    <property type="term" value="F:iron ion binding"/>
    <property type="evidence" value="ECO:0007669"/>
    <property type="project" value="InterPro"/>
</dbReference>
<dbReference type="PANTHER" id="PTHR34315:SF1">
    <property type="entry name" value="INTRADIOL RING-CLEAVAGE DIOXYGENASES DOMAIN-CONTAINING PROTEIN-RELATED"/>
    <property type="match status" value="1"/>
</dbReference>
<dbReference type="STRING" id="97359.A0A550CQG6"/>
<dbReference type="GO" id="GO:0016702">
    <property type="term" value="F:oxidoreductase activity, acting on single donors with incorporation of molecular oxygen, incorporation of two atoms of oxygen"/>
    <property type="evidence" value="ECO:0007669"/>
    <property type="project" value="InterPro"/>
</dbReference>
<dbReference type="InterPro" id="IPR015889">
    <property type="entry name" value="Intradiol_dOase_core"/>
</dbReference>
<reference evidence="2 3" key="1">
    <citation type="journal article" date="2019" name="New Phytol.">
        <title>Comparative genomics reveals unique wood-decay strategies and fruiting body development in the Schizophyllaceae.</title>
        <authorList>
            <person name="Almasi E."/>
            <person name="Sahu N."/>
            <person name="Krizsan K."/>
            <person name="Balint B."/>
            <person name="Kovacs G.M."/>
            <person name="Kiss B."/>
            <person name="Cseklye J."/>
            <person name="Drula E."/>
            <person name="Henrissat B."/>
            <person name="Nagy I."/>
            <person name="Chovatia M."/>
            <person name="Adam C."/>
            <person name="LaButti K."/>
            <person name="Lipzen A."/>
            <person name="Riley R."/>
            <person name="Grigoriev I.V."/>
            <person name="Nagy L.G."/>
        </authorList>
    </citation>
    <scope>NUCLEOTIDE SEQUENCE [LARGE SCALE GENOMIC DNA]</scope>
    <source>
        <strain evidence="2 3">NL-1724</strain>
    </source>
</reference>
<keyword evidence="1" id="KW-0732">Signal</keyword>
<proteinExistence type="predicted"/>
<dbReference type="SUPFAM" id="SSF49482">
    <property type="entry name" value="Aromatic compound dioxygenase"/>
    <property type="match status" value="1"/>
</dbReference>
<gene>
    <name evidence="2" type="ORF">BD626DRAFT_484475</name>
</gene>
<dbReference type="AlphaFoldDB" id="A0A550CQG6"/>
<keyword evidence="2" id="KW-0223">Dioxygenase</keyword>